<comment type="similarity">
    <text evidence="1">Belongs to the neutral ceramidase family.</text>
</comment>
<dbReference type="Proteomes" id="UP001597044">
    <property type="component" value="Unassembled WGS sequence"/>
</dbReference>
<organism evidence="3 4">
    <name type="scientific">Paraperlucidibaca wandonensis</name>
    <dbReference type="NCBI Taxonomy" id="1268273"/>
    <lineage>
        <taxon>Bacteria</taxon>
        <taxon>Pseudomonadati</taxon>
        <taxon>Pseudomonadota</taxon>
        <taxon>Gammaproteobacteria</taxon>
        <taxon>Moraxellales</taxon>
        <taxon>Moraxellaceae</taxon>
        <taxon>Paraperlucidibaca</taxon>
    </lineage>
</organism>
<keyword evidence="1" id="KW-0746">Sphingolipid metabolism</keyword>
<evidence type="ECO:0000256" key="1">
    <source>
        <dbReference type="RuleBase" id="RU366019"/>
    </source>
</evidence>
<keyword evidence="1" id="KW-0378">Hydrolase</keyword>
<dbReference type="InterPro" id="IPR006823">
    <property type="entry name" value="Ceramidase_alk"/>
</dbReference>
<accession>A0ABW3HBK7</accession>
<dbReference type="RefSeq" id="WP_379067863.1">
    <property type="nucleotide sequence ID" value="NZ_JBHTIT010000001.1"/>
</dbReference>
<protein>
    <recommendedName>
        <fullName evidence="1">Neutral ceramidase</fullName>
        <ecNumber evidence="1">3.5.1.23</ecNumber>
    </recommendedName>
</protein>
<dbReference type="PANTHER" id="PTHR12670">
    <property type="entry name" value="CERAMIDASE"/>
    <property type="match status" value="1"/>
</dbReference>
<gene>
    <name evidence="3" type="ORF">ACFQ0F_00425</name>
</gene>
<dbReference type="EMBL" id="JBHTIT010000001">
    <property type="protein sequence ID" value="MFD0948871.1"/>
    <property type="molecule type" value="Genomic_DNA"/>
</dbReference>
<dbReference type="EC" id="3.5.1.23" evidence="1"/>
<sequence>MLQAGWGKERIAIEARGYAMHGFGQPHHQAHGIETPLWARALCLQDGAGQIVVFCCLDLGYVTWAMRSALTASLREAIGDSFADERFVLTCTHTHSGPGGCSHDAMYNLVTPGFQPDHLAAVISAAEAAIVIAWQGLAPTDISIGSATFEEKVPVAWNRSLDAWNRNPDVAKFIAGENHRALDRRMQVLRFARDGKTQALLSLFGVHATCVSSHLDKHDGDNKGYAASAAEAVLAAAGAEAPVAIFAQSTAGDVSPHYHGPSDLAIRRHIQGNDEYAYAKTNGEYQSSLALATNTTTPLGGSLDGILTYVDFSNVAADTAWTGGVENARTGDPCHGVAFVAGTPVDGPGVAAPLAAILRQGSRLLRRWRMSRFSGLSANDRAYYQALYEAHGAKDIVFEASLKLALGRPFKSLGAASIVDPLLAELNRQAKAGALNKSAMVPTVLPLQIIRIGTVALVCCPGEFTTTAGRRLLKTIEDSLKGQGYSQVLICTYCNEYMGYVTTREEYQQQAYEGGHTIFGQWTLAAFQTRFAELAREFRQPVAVRKHDQALRPAAVPADELAKRSRQRPN</sequence>
<evidence type="ECO:0000313" key="3">
    <source>
        <dbReference type="EMBL" id="MFD0948871.1"/>
    </source>
</evidence>
<dbReference type="PANTHER" id="PTHR12670:SF1">
    <property type="entry name" value="NEUTRAL CERAMIDASE"/>
    <property type="match status" value="1"/>
</dbReference>
<feature type="domain" description="Neutral/alkaline non-lysosomal ceramidase N-terminal" evidence="2">
    <location>
        <begin position="4"/>
        <end position="352"/>
    </location>
</feature>
<evidence type="ECO:0000313" key="4">
    <source>
        <dbReference type="Proteomes" id="UP001597044"/>
    </source>
</evidence>
<keyword evidence="4" id="KW-1185">Reference proteome</keyword>
<evidence type="ECO:0000259" key="2">
    <source>
        <dbReference type="Pfam" id="PF04734"/>
    </source>
</evidence>
<proteinExistence type="inferred from homology"/>
<dbReference type="InterPro" id="IPR031329">
    <property type="entry name" value="NEUT/ALK_ceramidase_N"/>
</dbReference>
<name>A0ABW3HBK7_9GAMM</name>
<feature type="domain" description="Neutral/alkaline non-lysosomal ceramidase N-terminal" evidence="2">
    <location>
        <begin position="433"/>
        <end position="528"/>
    </location>
</feature>
<dbReference type="Pfam" id="PF04734">
    <property type="entry name" value="Ceramidase_alk"/>
    <property type="match status" value="2"/>
</dbReference>
<reference evidence="4" key="1">
    <citation type="journal article" date="2019" name="Int. J. Syst. Evol. Microbiol.">
        <title>The Global Catalogue of Microorganisms (GCM) 10K type strain sequencing project: providing services to taxonomists for standard genome sequencing and annotation.</title>
        <authorList>
            <consortium name="The Broad Institute Genomics Platform"/>
            <consortium name="The Broad Institute Genome Sequencing Center for Infectious Disease"/>
            <person name="Wu L."/>
            <person name="Ma J."/>
        </authorList>
    </citation>
    <scope>NUCLEOTIDE SEQUENCE [LARGE SCALE GENOMIC DNA]</scope>
    <source>
        <strain evidence="4">CCUG 63419</strain>
    </source>
</reference>
<comment type="caution">
    <text evidence="3">The sequence shown here is derived from an EMBL/GenBank/DDBJ whole genome shotgun (WGS) entry which is preliminary data.</text>
</comment>
<comment type="catalytic activity">
    <reaction evidence="1">
        <text>an N-acylsphing-4-enine + H2O = sphing-4-enine + a fatty acid</text>
        <dbReference type="Rhea" id="RHEA:20856"/>
        <dbReference type="ChEBI" id="CHEBI:15377"/>
        <dbReference type="ChEBI" id="CHEBI:28868"/>
        <dbReference type="ChEBI" id="CHEBI:52639"/>
        <dbReference type="ChEBI" id="CHEBI:57756"/>
        <dbReference type="EC" id="3.5.1.23"/>
    </reaction>
</comment>
<keyword evidence="1" id="KW-0443">Lipid metabolism</keyword>